<keyword evidence="1" id="KW-0472">Membrane</keyword>
<dbReference type="RefSeq" id="WP_314001105.1">
    <property type="nucleotide sequence ID" value="NZ_JASJOT010000022.1"/>
</dbReference>
<evidence type="ECO:0000313" key="3">
    <source>
        <dbReference type="Proteomes" id="UP001228581"/>
    </source>
</evidence>
<gene>
    <name evidence="2" type="ORF">QNI19_25700</name>
</gene>
<sequence>MSKFKHYLFSIILSVIALIATPVFLFAIFLSGDSCCGEDRSGVMIGFTLAILAGFWIIAALMNWLYKQLFKRNNTEWKFKTAFWITTIPASSIYLLVLIFIISNDLHGI</sequence>
<keyword evidence="1" id="KW-0812">Transmembrane</keyword>
<feature type="transmembrane region" description="Helical" evidence="1">
    <location>
        <begin position="42"/>
        <end position="61"/>
    </location>
</feature>
<evidence type="ECO:0008006" key="4">
    <source>
        <dbReference type="Google" id="ProtNLM"/>
    </source>
</evidence>
<evidence type="ECO:0000256" key="1">
    <source>
        <dbReference type="SAM" id="Phobius"/>
    </source>
</evidence>
<dbReference type="Proteomes" id="UP001228581">
    <property type="component" value="Unassembled WGS sequence"/>
</dbReference>
<keyword evidence="1" id="KW-1133">Transmembrane helix</keyword>
<dbReference type="EMBL" id="JASJOT010000022">
    <property type="protein sequence ID" value="MDJ1496358.1"/>
    <property type="molecule type" value="Genomic_DNA"/>
</dbReference>
<keyword evidence="3" id="KW-1185">Reference proteome</keyword>
<name>A0ABT7CRJ4_9BACT</name>
<feature type="transmembrane region" description="Helical" evidence="1">
    <location>
        <begin position="82"/>
        <end position="103"/>
    </location>
</feature>
<proteinExistence type="predicted"/>
<feature type="transmembrane region" description="Helical" evidence="1">
    <location>
        <begin position="7"/>
        <end position="30"/>
    </location>
</feature>
<comment type="caution">
    <text evidence="2">The sequence shown here is derived from an EMBL/GenBank/DDBJ whole genome shotgun (WGS) entry which is preliminary data.</text>
</comment>
<evidence type="ECO:0000313" key="2">
    <source>
        <dbReference type="EMBL" id="MDJ1496358.1"/>
    </source>
</evidence>
<reference evidence="2 3" key="1">
    <citation type="submission" date="2023-05" db="EMBL/GenBank/DDBJ databases">
        <authorList>
            <person name="Zhang X."/>
        </authorList>
    </citation>
    <scope>NUCLEOTIDE SEQUENCE [LARGE SCALE GENOMIC DNA]</scope>
    <source>
        <strain evidence="2 3">DM2B3-1</strain>
    </source>
</reference>
<organism evidence="2 3">
    <name type="scientific">Xanthocytophaga flava</name>
    <dbReference type="NCBI Taxonomy" id="3048013"/>
    <lineage>
        <taxon>Bacteria</taxon>
        <taxon>Pseudomonadati</taxon>
        <taxon>Bacteroidota</taxon>
        <taxon>Cytophagia</taxon>
        <taxon>Cytophagales</taxon>
        <taxon>Rhodocytophagaceae</taxon>
        <taxon>Xanthocytophaga</taxon>
    </lineage>
</organism>
<protein>
    <recommendedName>
        <fullName evidence="4">Transmembrane protein</fullName>
    </recommendedName>
</protein>
<accession>A0ABT7CRJ4</accession>